<evidence type="ECO:0000256" key="11">
    <source>
        <dbReference type="ARBA" id="ARBA00022989"/>
    </source>
</evidence>
<feature type="transmembrane region" description="Helical" evidence="14">
    <location>
        <begin position="1176"/>
        <end position="1199"/>
    </location>
</feature>
<evidence type="ECO:0000259" key="15">
    <source>
        <dbReference type="PROSITE" id="PS51292"/>
    </source>
</evidence>
<dbReference type="Pfam" id="PF23113">
    <property type="entry name" value="MARCHF6_C"/>
    <property type="match status" value="1"/>
</dbReference>
<dbReference type="GO" id="GO:0061630">
    <property type="term" value="F:ubiquitin protein ligase activity"/>
    <property type="evidence" value="ECO:0007669"/>
    <property type="project" value="UniProtKB-EC"/>
</dbReference>
<feature type="compositionally biased region" description="Acidic residues" evidence="13">
    <location>
        <begin position="651"/>
        <end position="662"/>
    </location>
</feature>
<evidence type="ECO:0000313" key="16">
    <source>
        <dbReference type="EMBL" id="KAJ9134373.1"/>
    </source>
</evidence>
<dbReference type="FunFam" id="3.30.40.10:FF:000287">
    <property type="entry name" value="RING finger membrane protein"/>
    <property type="match status" value="1"/>
</dbReference>
<name>A0AA38RKZ6_9PEZI</name>
<evidence type="ECO:0000256" key="5">
    <source>
        <dbReference type="ARBA" id="ARBA00022679"/>
    </source>
</evidence>
<keyword evidence="17" id="KW-1185">Reference proteome</keyword>
<comment type="caution">
    <text evidence="16">The sequence shown here is derived from an EMBL/GenBank/DDBJ whole genome shotgun (WGS) entry which is preliminary data.</text>
</comment>
<evidence type="ECO:0000256" key="1">
    <source>
        <dbReference type="ARBA" id="ARBA00000900"/>
    </source>
</evidence>
<evidence type="ECO:0000256" key="9">
    <source>
        <dbReference type="ARBA" id="ARBA00022786"/>
    </source>
</evidence>
<evidence type="ECO:0000313" key="17">
    <source>
        <dbReference type="Proteomes" id="UP001174691"/>
    </source>
</evidence>
<feature type="compositionally biased region" description="Polar residues" evidence="13">
    <location>
        <begin position="515"/>
        <end position="539"/>
    </location>
</feature>
<dbReference type="PANTHER" id="PTHR13145:SF0">
    <property type="entry name" value="E3 UBIQUITIN-PROTEIN LIGASE MARCHF6"/>
    <property type="match status" value="1"/>
</dbReference>
<keyword evidence="11 14" id="KW-1133">Transmembrane helix</keyword>
<dbReference type="PANTHER" id="PTHR13145">
    <property type="entry name" value="SSM4 PROTEIN"/>
    <property type="match status" value="1"/>
</dbReference>
<dbReference type="InterPro" id="IPR057211">
    <property type="entry name" value="DUF7889"/>
</dbReference>
<feature type="transmembrane region" description="Helical" evidence="14">
    <location>
        <begin position="1631"/>
        <end position="1656"/>
    </location>
</feature>
<sequence length="1783" mass="195674">MADATGPGPDQGPDMAQLPNTRRRFSASGLPASASNRPNPAVDTNPNTSSDVDTCRICRGEGTPAEPLFYPCKCSGSIKYVHQDCLMEWLSHSQKKHCELCKTPFRFTKLYAPNMPKTLPFHVFIGHVAQYLLRNMLVWLRGALVFSVWLGWLPFLMRSVWSFLFWISDEGFSRNGLLFGADNRRTLNETGLVSTLSSRDSAGFCPATPLLPATTCWRFTPVADQISLDSIPRLVRALYAINITNSDRPYAAFLRLVFGGIGSEDSPGLLPSSAAGDTMASGTTTPPSLLSDVGFLRNLTRHRGVNRVIIATLEGQIITILVVVCFILIILVRDYVVQQQPEINMRAAFAAGENEVPAPQPDAPGADEPNVGIHPPVPPETGRDTHRAENGHVAGNLGEGQGRAAAPEPQAGSEDVSRRRGEEDTAPGGSSGSVNSRMRGSWFEGPAGSSGPDTPGDFSEDEETTVRHFMRIYRQADGDPERILELAREQNLQDKLDWWMKLTRSKIERHEGSDAAQSILNTPEYSTRLNGESNVQELVTTEDPDPYDPGKRLRSRLQDVDTSVDKGKSRADYTDDSGSPILSSLAGTSQARPRANTDGPRAKKTVNPLANNSWSFGDLATDDERTAGASDSIAAEASSVRSLPPLSDIEFGSDDDVDDDGMGETRPGDVPGTTLPDNPDFDFNTARAVEPRPWQRPPPGDLMGRVTDFMWGEVEAIDPAELVPIHVPDELHDHGEEEVDLAFLDPAREAEDMVDEDDDERDREVVEAAFAAGLDPDAIEDAEDLEGILELLGMHGPVAGLFQNAIFCAFLVAVTLLLGVFLPYNLGRITVWTLANPMRIVRILFSISKFVQDVAVIAVGVVVGCTAYAFLGWWKLLLLGQGSLPSIIDTALETSWNMSSSAAARVANSFMTEMPILSANEMRNFSALSHDALLTLKAYIALAFWAVGHGPDLVSGGAEPDSVSNGVSWIWALGTVAWDTFKELPHTLSDPSSWVINLNLPESAESVNPDLAYWGGMDRFWAILCGYVAFSIVAALYLRRGVPFSSGPTGQDLENSLLDGLKQASGVMKVILIIGIEMLVFPLYCGLLLDVALLPLFENTTVKSRLLFTYNYPLTSIFVHWFVGTGYMFHFALFVSMCRKIMRKGVLYFIRDPDDPEFHPVRDVLERNVTTQLRKILFSAFVYGALVIICLGGVVWGLSYSIPNVLPIHYSSNEPVLEFPIDLLFYNFLMPLAVKFFKPSDGLHSMYTWWFRKCARTLRLTWFLFGGREIDEEGVLVLGKDSPHQKEPWYRKLFLKVDYAGDESYEPRVVPSRWPSMGGHSNKTKPAASSTLPVEDMESMDAAKDVLVATGQLIPDGRFVRSPASDQIKIPKGKPVFLEVTHDNERPDGKPDRPETDIYSTRQYEMVYIPPFFRVRVFLFILFIWMFAAFTGVGITIVPLVFGRAMFKLLIPAHIRTNDIYAFSIGIYILGSLAYGVSHARSILLKTKSWLDAAVDSITSRDAARRAISMAVTASRLLYAYFFLLLVFPIMVISLMELYLLIPLNTWMYSAVFTTTPSLPTADPSSGPGLAAAASVVNINPRHTIRVIQSWTIGVLFLKLGARVVSTWYEGTRPSAAVRAVLRRGWMDPDVAVLTRAFVVPGLVIFSVLVSVPLLVGRALVAYGVAEGIVAHVADGMTANIGGVGVVDLGLSPGEATNVVRTDQLDEQLAAAVRVLVYRLSFPLTALAVATAAAMWNLVDVFRGWKVRIRDEAYLIGERLHNFGAGNGNGARRGPSIRGGGRL</sequence>
<dbReference type="EC" id="2.3.2.27" evidence="4"/>
<keyword evidence="9" id="KW-0833">Ubl conjugation pathway</keyword>
<gene>
    <name evidence="16" type="ORF">NKR19_g8697</name>
</gene>
<evidence type="ECO:0000256" key="4">
    <source>
        <dbReference type="ARBA" id="ARBA00012483"/>
    </source>
</evidence>
<reference evidence="16" key="1">
    <citation type="submission" date="2022-07" db="EMBL/GenBank/DDBJ databases">
        <title>Fungi with potential for degradation of polypropylene.</title>
        <authorList>
            <person name="Gostincar C."/>
        </authorList>
    </citation>
    <scope>NUCLEOTIDE SEQUENCE</scope>
    <source>
        <strain evidence="16">EXF-13287</strain>
    </source>
</reference>
<feature type="transmembrane region" description="Helical" evidence="14">
    <location>
        <begin position="1070"/>
        <end position="1097"/>
    </location>
</feature>
<proteinExistence type="predicted"/>
<feature type="transmembrane region" description="Helical" evidence="14">
    <location>
        <begin position="1460"/>
        <end position="1478"/>
    </location>
</feature>
<feature type="compositionally biased region" description="Basic and acidic residues" evidence="13">
    <location>
        <begin position="381"/>
        <end position="390"/>
    </location>
</feature>
<evidence type="ECO:0000256" key="12">
    <source>
        <dbReference type="ARBA" id="ARBA00023136"/>
    </source>
</evidence>
<keyword evidence="6 14" id="KW-0812">Transmembrane</keyword>
<feature type="region of interest" description="Disordered" evidence="13">
    <location>
        <begin position="1"/>
        <end position="50"/>
    </location>
</feature>
<keyword evidence="8" id="KW-0863">Zinc-finger</keyword>
<dbReference type="Gene3D" id="3.30.40.10">
    <property type="entry name" value="Zinc/RING finger domain, C3HC4 (zinc finger)"/>
    <property type="match status" value="1"/>
</dbReference>
<keyword evidence="5" id="KW-0808">Transferase</keyword>
<dbReference type="InterPro" id="IPR013083">
    <property type="entry name" value="Znf_RING/FYVE/PHD"/>
</dbReference>
<evidence type="ECO:0000256" key="2">
    <source>
        <dbReference type="ARBA" id="ARBA00004141"/>
    </source>
</evidence>
<dbReference type="GO" id="GO:0005789">
    <property type="term" value="C:endoplasmic reticulum membrane"/>
    <property type="evidence" value="ECO:0007669"/>
    <property type="project" value="TreeGrafter"/>
</dbReference>
<dbReference type="EMBL" id="JANBVN010000184">
    <property type="protein sequence ID" value="KAJ9134373.1"/>
    <property type="molecule type" value="Genomic_DNA"/>
</dbReference>
<feature type="region of interest" description="Disordered" evidence="13">
    <location>
        <begin position="354"/>
        <end position="463"/>
    </location>
</feature>
<evidence type="ECO:0000256" key="3">
    <source>
        <dbReference type="ARBA" id="ARBA00004906"/>
    </source>
</evidence>
<feature type="transmembrane region" description="Helical" evidence="14">
    <location>
        <begin position="1716"/>
        <end position="1739"/>
    </location>
</feature>
<dbReference type="InterPro" id="IPR056521">
    <property type="entry name" value="MARCHF6-like_C"/>
</dbReference>
<feature type="compositionally biased region" description="Polar residues" evidence="13">
    <location>
        <begin position="576"/>
        <end position="591"/>
    </location>
</feature>
<accession>A0AA38RKZ6</accession>
<dbReference type="GO" id="GO:0036503">
    <property type="term" value="P:ERAD pathway"/>
    <property type="evidence" value="ECO:0007669"/>
    <property type="project" value="TreeGrafter"/>
</dbReference>
<feature type="transmembrane region" description="Helical" evidence="14">
    <location>
        <begin position="308"/>
        <end position="332"/>
    </location>
</feature>
<keyword evidence="10" id="KW-0862">Zinc</keyword>
<keyword evidence="7" id="KW-0479">Metal-binding</keyword>
<dbReference type="InterPro" id="IPR011016">
    <property type="entry name" value="Znf_RING-CH"/>
</dbReference>
<feature type="domain" description="RING-CH-type" evidence="15">
    <location>
        <begin position="47"/>
        <end position="108"/>
    </location>
</feature>
<dbReference type="PROSITE" id="PS51292">
    <property type="entry name" value="ZF_RING_CH"/>
    <property type="match status" value="1"/>
</dbReference>
<evidence type="ECO:0000256" key="10">
    <source>
        <dbReference type="ARBA" id="ARBA00022833"/>
    </source>
</evidence>
<dbReference type="SUPFAM" id="SSF57850">
    <property type="entry name" value="RING/U-box"/>
    <property type="match status" value="1"/>
</dbReference>
<protein>
    <recommendedName>
        <fullName evidence="4">RING-type E3 ubiquitin transferase</fullName>
        <ecNumber evidence="4">2.3.2.27</ecNumber>
    </recommendedName>
</protein>
<dbReference type="Proteomes" id="UP001174691">
    <property type="component" value="Unassembled WGS sequence"/>
</dbReference>
<dbReference type="GO" id="GO:0008270">
    <property type="term" value="F:zinc ion binding"/>
    <property type="evidence" value="ECO:0007669"/>
    <property type="project" value="UniProtKB-KW"/>
</dbReference>
<feature type="transmembrane region" description="Helical" evidence="14">
    <location>
        <begin position="1117"/>
        <end position="1135"/>
    </location>
</feature>
<evidence type="ECO:0000256" key="6">
    <source>
        <dbReference type="ARBA" id="ARBA00022692"/>
    </source>
</evidence>
<dbReference type="SMART" id="SM00744">
    <property type="entry name" value="RINGv"/>
    <property type="match status" value="1"/>
</dbReference>
<organism evidence="16 17">
    <name type="scientific">Coniochaeta hoffmannii</name>
    <dbReference type="NCBI Taxonomy" id="91930"/>
    <lineage>
        <taxon>Eukaryota</taxon>
        <taxon>Fungi</taxon>
        <taxon>Dikarya</taxon>
        <taxon>Ascomycota</taxon>
        <taxon>Pezizomycotina</taxon>
        <taxon>Sordariomycetes</taxon>
        <taxon>Sordariomycetidae</taxon>
        <taxon>Coniochaetales</taxon>
        <taxon>Coniochaetaceae</taxon>
        <taxon>Coniochaeta</taxon>
    </lineage>
</organism>
<feature type="transmembrane region" description="Helical" evidence="14">
    <location>
        <begin position="1020"/>
        <end position="1038"/>
    </location>
</feature>
<evidence type="ECO:0000256" key="14">
    <source>
        <dbReference type="SAM" id="Phobius"/>
    </source>
</evidence>
<keyword evidence="12 14" id="KW-0472">Membrane</keyword>
<evidence type="ECO:0000256" key="13">
    <source>
        <dbReference type="SAM" id="MobiDB-lite"/>
    </source>
</evidence>
<evidence type="ECO:0000256" key="8">
    <source>
        <dbReference type="ARBA" id="ARBA00022771"/>
    </source>
</evidence>
<comment type="subcellular location">
    <subcellularLocation>
        <location evidence="2">Membrane</location>
        <topology evidence="2">Multi-pass membrane protein</topology>
    </subcellularLocation>
</comment>
<feature type="transmembrane region" description="Helical" evidence="14">
    <location>
        <begin position="843"/>
        <end position="871"/>
    </location>
</feature>
<feature type="region of interest" description="Disordered" evidence="13">
    <location>
        <begin position="510"/>
        <end position="681"/>
    </location>
</feature>
<feature type="transmembrane region" description="Helical" evidence="14">
    <location>
        <begin position="1518"/>
        <end position="1542"/>
    </location>
</feature>
<feature type="compositionally biased region" description="Basic and acidic residues" evidence="13">
    <location>
        <begin position="548"/>
        <end position="573"/>
    </location>
</feature>
<dbReference type="Pfam" id="PF12906">
    <property type="entry name" value="RINGv"/>
    <property type="match status" value="1"/>
</dbReference>
<evidence type="ECO:0000256" key="7">
    <source>
        <dbReference type="ARBA" id="ARBA00022723"/>
    </source>
</evidence>
<comment type="pathway">
    <text evidence="3">Protein modification; protein ubiquitination.</text>
</comment>
<feature type="transmembrane region" description="Helical" evidence="14">
    <location>
        <begin position="1417"/>
        <end position="1440"/>
    </location>
</feature>
<comment type="catalytic activity">
    <reaction evidence="1">
        <text>S-ubiquitinyl-[E2 ubiquitin-conjugating enzyme]-L-cysteine + [acceptor protein]-L-lysine = [E2 ubiquitin-conjugating enzyme]-L-cysteine + N(6)-ubiquitinyl-[acceptor protein]-L-lysine.</text>
        <dbReference type="EC" id="2.3.2.27"/>
    </reaction>
</comment>
<feature type="transmembrane region" description="Helical" evidence="14">
    <location>
        <begin position="801"/>
        <end position="822"/>
    </location>
</feature>
<dbReference type="Pfam" id="PF25417">
    <property type="entry name" value="DUF7889"/>
    <property type="match status" value="1"/>
</dbReference>
<feature type="compositionally biased region" description="Polar residues" evidence="13">
    <location>
        <begin position="33"/>
        <end position="50"/>
    </location>
</feature>
<dbReference type="CDD" id="cd16702">
    <property type="entry name" value="RING_CH-C4HC3_MARCH6"/>
    <property type="match status" value="1"/>
</dbReference>